<keyword evidence="5" id="KW-0057">Aromatic amino acid biosynthesis</keyword>
<keyword evidence="7 11" id="KW-0456">Lyase</keyword>
<evidence type="ECO:0000256" key="1">
    <source>
        <dbReference type="ARBA" id="ARBA00004741"/>
    </source>
</evidence>
<name>A0A9D1SEE3_9FIRM</name>
<evidence type="ECO:0000256" key="3">
    <source>
        <dbReference type="ARBA" id="ARBA00021872"/>
    </source>
</evidence>
<dbReference type="Gene3D" id="3.30.70.260">
    <property type="match status" value="1"/>
</dbReference>
<dbReference type="PANTHER" id="PTHR21022">
    <property type="entry name" value="PREPHENATE DEHYDRATASE P PROTEIN"/>
    <property type="match status" value="1"/>
</dbReference>
<evidence type="ECO:0000256" key="6">
    <source>
        <dbReference type="ARBA" id="ARBA00023222"/>
    </source>
</evidence>
<organism evidence="11 12">
    <name type="scientific">Candidatus Ornithomonoglobus merdipullorum</name>
    <dbReference type="NCBI Taxonomy" id="2840895"/>
    <lineage>
        <taxon>Bacteria</taxon>
        <taxon>Bacillati</taxon>
        <taxon>Bacillota</taxon>
        <taxon>Clostridia</taxon>
        <taxon>Candidatus Ornithomonoglobus</taxon>
    </lineage>
</organism>
<dbReference type="EMBL" id="DVNB01000047">
    <property type="protein sequence ID" value="HIU57050.1"/>
    <property type="molecule type" value="Genomic_DNA"/>
</dbReference>
<evidence type="ECO:0000256" key="7">
    <source>
        <dbReference type="ARBA" id="ARBA00023239"/>
    </source>
</evidence>
<dbReference type="CDD" id="cd13633">
    <property type="entry name" value="PBP2_Sa-PDT_like"/>
    <property type="match status" value="1"/>
</dbReference>
<evidence type="ECO:0000256" key="8">
    <source>
        <dbReference type="ARBA" id="ARBA00047848"/>
    </source>
</evidence>
<evidence type="ECO:0000256" key="4">
    <source>
        <dbReference type="ARBA" id="ARBA00022605"/>
    </source>
</evidence>
<dbReference type="GO" id="GO:0005737">
    <property type="term" value="C:cytoplasm"/>
    <property type="evidence" value="ECO:0007669"/>
    <property type="project" value="TreeGrafter"/>
</dbReference>
<comment type="caution">
    <text evidence="11">The sequence shown here is derived from an EMBL/GenBank/DDBJ whole genome shotgun (WGS) entry which is preliminary data.</text>
</comment>
<dbReference type="GO" id="GO:0004664">
    <property type="term" value="F:prephenate dehydratase activity"/>
    <property type="evidence" value="ECO:0007669"/>
    <property type="project" value="UniProtKB-EC"/>
</dbReference>
<dbReference type="Pfam" id="PF01842">
    <property type="entry name" value="ACT"/>
    <property type="match status" value="1"/>
</dbReference>
<dbReference type="Proteomes" id="UP000824109">
    <property type="component" value="Unassembled WGS sequence"/>
</dbReference>
<reference evidence="11" key="1">
    <citation type="submission" date="2020-10" db="EMBL/GenBank/DDBJ databases">
        <authorList>
            <person name="Gilroy R."/>
        </authorList>
    </citation>
    <scope>NUCLEOTIDE SEQUENCE</scope>
    <source>
        <strain evidence="11">USAMLcec3-3695</strain>
    </source>
</reference>
<dbReference type="PANTHER" id="PTHR21022:SF19">
    <property type="entry name" value="PREPHENATE DEHYDRATASE-RELATED"/>
    <property type="match status" value="1"/>
</dbReference>
<dbReference type="NCBIfam" id="NF008865">
    <property type="entry name" value="PRK11898.1"/>
    <property type="match status" value="1"/>
</dbReference>
<gene>
    <name evidence="11" type="primary">pheA</name>
    <name evidence="11" type="ORF">IAA61_04450</name>
</gene>
<dbReference type="Pfam" id="PF00800">
    <property type="entry name" value="PDT"/>
    <property type="match status" value="1"/>
</dbReference>
<evidence type="ECO:0000259" key="9">
    <source>
        <dbReference type="PROSITE" id="PS51171"/>
    </source>
</evidence>
<evidence type="ECO:0000256" key="5">
    <source>
        <dbReference type="ARBA" id="ARBA00023141"/>
    </source>
</evidence>
<protein>
    <recommendedName>
        <fullName evidence="3">Prephenate dehydratase</fullName>
        <ecNumber evidence="2">4.2.1.51</ecNumber>
    </recommendedName>
</protein>
<dbReference type="InterPro" id="IPR002912">
    <property type="entry name" value="ACT_dom"/>
</dbReference>
<dbReference type="FunFam" id="3.30.70.260:FF:000012">
    <property type="entry name" value="Prephenate dehydratase"/>
    <property type="match status" value="1"/>
</dbReference>
<comment type="pathway">
    <text evidence="1">Amino-acid biosynthesis; L-phenylalanine biosynthesis; phenylpyruvate from prephenate: step 1/1.</text>
</comment>
<dbReference type="Gene3D" id="3.40.190.10">
    <property type="entry name" value="Periplasmic binding protein-like II"/>
    <property type="match status" value="2"/>
</dbReference>
<keyword evidence="4" id="KW-0028">Amino-acid biosynthesis</keyword>
<evidence type="ECO:0000313" key="12">
    <source>
        <dbReference type="Proteomes" id="UP000824109"/>
    </source>
</evidence>
<keyword evidence="6" id="KW-0584">Phenylalanine biosynthesis</keyword>
<sequence length="273" mass="29949">MLGYMGPDGTFTQQAAIEWSGGREELREFPTIASAIKAVDTGEIERCIVPIENSLNGSVTLTLDTLAFDADVYITDEHILRIAQNLMIKKGADISGIKTIISHPQALGQCSRMLERDFAGVELKAAESTAKAAKIAAESDGSVAAITSEVTASLYGLEIARAACNDDTNNFTRFAVIEKHRSLEVSGHDKTSIVFSTEHAPGCLYRALGVFAAENINMLKIESRPVKSEAGKYVFFIDIEGNTDDARVYFALENVRENSMFYKFLGSYRRREI</sequence>
<dbReference type="CDD" id="cd04905">
    <property type="entry name" value="ACT_CM-PDT"/>
    <property type="match status" value="1"/>
</dbReference>
<feature type="domain" description="ACT" evidence="10">
    <location>
        <begin position="192"/>
        <end position="269"/>
    </location>
</feature>
<proteinExistence type="predicted"/>
<comment type="catalytic activity">
    <reaction evidence="8">
        <text>prephenate + H(+) = 3-phenylpyruvate + CO2 + H2O</text>
        <dbReference type="Rhea" id="RHEA:21648"/>
        <dbReference type="ChEBI" id="CHEBI:15377"/>
        <dbReference type="ChEBI" id="CHEBI:15378"/>
        <dbReference type="ChEBI" id="CHEBI:16526"/>
        <dbReference type="ChEBI" id="CHEBI:18005"/>
        <dbReference type="ChEBI" id="CHEBI:29934"/>
        <dbReference type="EC" id="4.2.1.51"/>
    </reaction>
</comment>
<dbReference type="PROSITE" id="PS51671">
    <property type="entry name" value="ACT"/>
    <property type="match status" value="1"/>
</dbReference>
<evidence type="ECO:0000256" key="2">
    <source>
        <dbReference type="ARBA" id="ARBA00013147"/>
    </source>
</evidence>
<dbReference type="InterPro" id="IPR045865">
    <property type="entry name" value="ACT-like_dom_sf"/>
</dbReference>
<evidence type="ECO:0000259" key="10">
    <source>
        <dbReference type="PROSITE" id="PS51671"/>
    </source>
</evidence>
<reference evidence="11" key="2">
    <citation type="journal article" date="2021" name="PeerJ">
        <title>Extensive microbial diversity within the chicken gut microbiome revealed by metagenomics and culture.</title>
        <authorList>
            <person name="Gilroy R."/>
            <person name="Ravi A."/>
            <person name="Getino M."/>
            <person name="Pursley I."/>
            <person name="Horton D.L."/>
            <person name="Alikhan N.F."/>
            <person name="Baker D."/>
            <person name="Gharbi K."/>
            <person name="Hall N."/>
            <person name="Watson M."/>
            <person name="Adriaenssens E.M."/>
            <person name="Foster-Nyarko E."/>
            <person name="Jarju S."/>
            <person name="Secka A."/>
            <person name="Antonio M."/>
            <person name="Oren A."/>
            <person name="Chaudhuri R.R."/>
            <person name="La Ragione R."/>
            <person name="Hildebrand F."/>
            <person name="Pallen M.J."/>
        </authorList>
    </citation>
    <scope>NUCLEOTIDE SEQUENCE</scope>
    <source>
        <strain evidence="11">USAMLcec3-3695</strain>
    </source>
</reference>
<feature type="domain" description="Prephenate dehydratase" evidence="9">
    <location>
        <begin position="1"/>
        <end position="179"/>
    </location>
</feature>
<dbReference type="AlphaFoldDB" id="A0A9D1SEE3"/>
<dbReference type="PROSITE" id="PS51171">
    <property type="entry name" value="PREPHENATE_DEHYDR_3"/>
    <property type="match status" value="1"/>
</dbReference>
<accession>A0A9D1SEE3</accession>
<dbReference type="GO" id="GO:0009094">
    <property type="term" value="P:L-phenylalanine biosynthetic process"/>
    <property type="evidence" value="ECO:0007669"/>
    <property type="project" value="UniProtKB-KW"/>
</dbReference>
<dbReference type="SUPFAM" id="SSF55021">
    <property type="entry name" value="ACT-like"/>
    <property type="match status" value="1"/>
</dbReference>
<dbReference type="InterPro" id="IPR001086">
    <property type="entry name" value="Preph_deHydtase"/>
</dbReference>
<dbReference type="SUPFAM" id="SSF53850">
    <property type="entry name" value="Periplasmic binding protein-like II"/>
    <property type="match status" value="1"/>
</dbReference>
<evidence type="ECO:0000313" key="11">
    <source>
        <dbReference type="EMBL" id="HIU57050.1"/>
    </source>
</evidence>
<dbReference type="EC" id="4.2.1.51" evidence="2"/>